<reference evidence="4" key="1">
    <citation type="submission" date="2021-03" db="EMBL/GenBank/DDBJ databases">
        <title>Comparative genomics and phylogenomic investigation of the class Geoglossomycetes provide insights into ecological specialization and systematics.</title>
        <authorList>
            <person name="Melie T."/>
            <person name="Pirro S."/>
            <person name="Miller A.N."/>
            <person name="Quandt A."/>
        </authorList>
    </citation>
    <scope>NUCLEOTIDE SEQUENCE</scope>
    <source>
        <strain evidence="4">CAQ_001_2017</strain>
    </source>
</reference>
<keyword evidence="5" id="KW-1185">Reference proteome</keyword>
<keyword evidence="2" id="KW-0813">Transport</keyword>
<proteinExistence type="inferred from homology"/>
<evidence type="ECO:0000256" key="1">
    <source>
        <dbReference type="ARBA" id="ARBA00006080"/>
    </source>
</evidence>
<dbReference type="GO" id="GO:0007030">
    <property type="term" value="P:Golgi organization"/>
    <property type="evidence" value="ECO:0007669"/>
    <property type="project" value="UniProtKB-UniRule"/>
</dbReference>
<accession>A0A9P8I6G3</accession>
<dbReference type="GO" id="GO:0006869">
    <property type="term" value="P:lipid transport"/>
    <property type="evidence" value="ECO:0007669"/>
    <property type="project" value="UniProtKB-UniRule"/>
</dbReference>
<feature type="region of interest" description="Disordered" evidence="3">
    <location>
        <begin position="1"/>
        <end position="49"/>
    </location>
</feature>
<comment type="subcellular location">
    <subcellularLocation>
        <location evidence="2">Golgi apparatus</location>
        <location evidence="2">trans-Golgi network</location>
    </subcellularLocation>
</comment>
<dbReference type="GO" id="GO:0032456">
    <property type="term" value="P:endocytic recycling"/>
    <property type="evidence" value="ECO:0007669"/>
    <property type="project" value="TreeGrafter"/>
</dbReference>
<dbReference type="Pfam" id="PF08700">
    <property type="entry name" value="VPS51_Exo84_N"/>
    <property type="match status" value="1"/>
</dbReference>
<comment type="caution">
    <text evidence="4">The sequence shown here is derived from an EMBL/GenBank/DDBJ whole genome shotgun (WGS) entry which is preliminary data.</text>
</comment>
<dbReference type="Proteomes" id="UP000750711">
    <property type="component" value="Unassembled WGS sequence"/>
</dbReference>
<dbReference type="GO" id="GO:0042147">
    <property type="term" value="P:retrograde transport, endosome to Golgi"/>
    <property type="evidence" value="ECO:0007669"/>
    <property type="project" value="UniProtKB-UniRule"/>
</dbReference>
<keyword evidence="2" id="KW-0653">Protein transport</keyword>
<dbReference type="PANTHER" id="PTHR15954">
    <property type="entry name" value="VACUOLAR PROTEIN SORTING-ASSOCIATED PROTEIN 51 HOMOLOG"/>
    <property type="match status" value="1"/>
</dbReference>
<organism evidence="4 5">
    <name type="scientific">Trichoglossum hirsutum</name>
    <dbReference type="NCBI Taxonomy" id="265104"/>
    <lineage>
        <taxon>Eukaryota</taxon>
        <taxon>Fungi</taxon>
        <taxon>Dikarya</taxon>
        <taxon>Ascomycota</taxon>
        <taxon>Pezizomycotina</taxon>
        <taxon>Geoglossomycetes</taxon>
        <taxon>Geoglossales</taxon>
        <taxon>Geoglossaceae</taxon>
        <taxon>Trichoglossum</taxon>
    </lineage>
</organism>
<dbReference type="EMBL" id="JAGHQM010002052">
    <property type="protein sequence ID" value="KAH0551401.1"/>
    <property type="molecule type" value="Genomic_DNA"/>
</dbReference>
<comment type="subunit">
    <text evidence="2">Component of the Golgi-associated retrograde protein (GARP) complex.</text>
</comment>
<dbReference type="GO" id="GO:0000938">
    <property type="term" value="C:GARP complex"/>
    <property type="evidence" value="ECO:0007669"/>
    <property type="project" value="UniProtKB-UniRule"/>
</dbReference>
<dbReference type="GO" id="GO:0015031">
    <property type="term" value="P:protein transport"/>
    <property type="evidence" value="ECO:0007669"/>
    <property type="project" value="UniProtKB-UniRule"/>
</dbReference>
<feature type="region of interest" description="Disordered" evidence="3">
    <location>
        <begin position="171"/>
        <end position="221"/>
    </location>
</feature>
<comment type="function">
    <text evidence="2">Acts as component of the GARP complex that is involved in retrograde transport from early and late endosomes to the trans-Golgi network (TGN).</text>
</comment>
<evidence type="ECO:0000256" key="2">
    <source>
        <dbReference type="RuleBase" id="RU368010"/>
    </source>
</evidence>
<dbReference type="AlphaFoldDB" id="A0A9P8I6G3"/>
<name>A0A9P8I6G3_9PEZI</name>
<feature type="compositionally biased region" description="Polar residues" evidence="3">
    <location>
        <begin position="1"/>
        <end position="33"/>
    </location>
</feature>
<keyword evidence="2" id="KW-0333">Golgi apparatus</keyword>
<gene>
    <name evidence="4" type="ORF">GP486_007383</name>
</gene>
<feature type="compositionally biased region" description="Polar residues" evidence="3">
    <location>
        <begin position="188"/>
        <end position="198"/>
    </location>
</feature>
<sequence>MSTIASPRLSITSLGTPSSSRRASIDTSQANSPSRPPKPLSHQPRRGNRAALRDYYGLRANDSAPAVVQTEPAAVEESEMDREGFQAEEYLGRVMEKQRLEEMLTVEGGLVNDGERKALVYDNYSKLITATDTIRKMRSNMDPLTPTTSTLPPALSHIAETASTLATILHERTPPSPFSPSLPRRSLVTTPATANDSNGGKEEKEEEEEEGEGASARKRRDQVRTVKWVLDAPNRMREMIKDGRREEAEREWEVVRGILANWEGVRGVEEVRREGEEALRGR</sequence>
<evidence type="ECO:0000313" key="5">
    <source>
        <dbReference type="Proteomes" id="UP000750711"/>
    </source>
</evidence>
<protein>
    <recommendedName>
        <fullName evidence="2">Vacuolar protein sorting-associated protein 51 homolog</fullName>
    </recommendedName>
</protein>
<dbReference type="PANTHER" id="PTHR15954:SF4">
    <property type="entry name" value="VACUOLAR PROTEIN SORTING-ASSOCIATED PROTEIN 51 HOMOLOG"/>
    <property type="match status" value="1"/>
</dbReference>
<comment type="similarity">
    <text evidence="1 2">Belongs to the VPS51 family.</text>
</comment>
<evidence type="ECO:0000256" key="3">
    <source>
        <dbReference type="SAM" id="MobiDB-lite"/>
    </source>
</evidence>
<dbReference type="GO" id="GO:0048193">
    <property type="term" value="P:Golgi vesicle transport"/>
    <property type="evidence" value="ECO:0007669"/>
    <property type="project" value="TreeGrafter"/>
</dbReference>
<keyword evidence="2" id="KW-0445">Lipid transport</keyword>
<dbReference type="GO" id="GO:0016020">
    <property type="term" value="C:membrane"/>
    <property type="evidence" value="ECO:0007669"/>
    <property type="project" value="TreeGrafter"/>
</dbReference>
<dbReference type="InterPro" id="IPR014812">
    <property type="entry name" value="Vps51"/>
</dbReference>
<dbReference type="GO" id="GO:0005829">
    <property type="term" value="C:cytosol"/>
    <property type="evidence" value="ECO:0007669"/>
    <property type="project" value="GOC"/>
</dbReference>
<evidence type="ECO:0000313" key="4">
    <source>
        <dbReference type="EMBL" id="KAH0551401.1"/>
    </source>
</evidence>
<dbReference type="GO" id="GO:1990745">
    <property type="term" value="C:EARP complex"/>
    <property type="evidence" value="ECO:0007669"/>
    <property type="project" value="TreeGrafter"/>
</dbReference>